<feature type="transmembrane region" description="Helical" evidence="1">
    <location>
        <begin position="6"/>
        <end position="27"/>
    </location>
</feature>
<proteinExistence type="predicted"/>
<name>A0A7J9FNU7_9ROSI</name>
<protein>
    <submittedName>
        <fullName evidence="2">Uncharacterized protein</fullName>
    </submittedName>
</protein>
<keyword evidence="1" id="KW-0472">Membrane</keyword>
<gene>
    <name evidence="2" type="ORF">Gotri_027058</name>
</gene>
<reference evidence="2 3" key="1">
    <citation type="journal article" date="2019" name="Genome Biol. Evol.">
        <title>Insights into the evolution of the New World diploid cottons (Gossypium, subgenus Houzingenia) based on genome sequencing.</title>
        <authorList>
            <person name="Grover C.E."/>
            <person name="Arick M.A. 2nd"/>
            <person name="Thrash A."/>
            <person name="Conover J.L."/>
            <person name="Sanders W.S."/>
            <person name="Peterson D.G."/>
            <person name="Frelichowski J.E."/>
            <person name="Scheffler J.A."/>
            <person name="Scheffler B.E."/>
            <person name="Wendel J.F."/>
        </authorList>
    </citation>
    <scope>NUCLEOTIDE SEQUENCE [LARGE SCALE GENOMIC DNA]</scope>
    <source>
        <strain evidence="2">8</strain>
        <tissue evidence="2">Leaf</tissue>
    </source>
</reference>
<keyword evidence="3" id="KW-1185">Reference proteome</keyword>
<keyword evidence="1" id="KW-0812">Transmembrane</keyword>
<dbReference type="EMBL" id="JABEZW010223859">
    <property type="protein sequence ID" value="MBA0786634.1"/>
    <property type="molecule type" value="Genomic_DNA"/>
</dbReference>
<evidence type="ECO:0000313" key="3">
    <source>
        <dbReference type="Proteomes" id="UP000593568"/>
    </source>
</evidence>
<keyword evidence="1" id="KW-1133">Transmembrane helix</keyword>
<evidence type="ECO:0000256" key="1">
    <source>
        <dbReference type="SAM" id="Phobius"/>
    </source>
</evidence>
<organism evidence="2 3">
    <name type="scientific">Gossypium trilobum</name>
    <dbReference type="NCBI Taxonomy" id="34281"/>
    <lineage>
        <taxon>Eukaryota</taxon>
        <taxon>Viridiplantae</taxon>
        <taxon>Streptophyta</taxon>
        <taxon>Embryophyta</taxon>
        <taxon>Tracheophyta</taxon>
        <taxon>Spermatophyta</taxon>
        <taxon>Magnoliopsida</taxon>
        <taxon>eudicotyledons</taxon>
        <taxon>Gunneridae</taxon>
        <taxon>Pentapetalae</taxon>
        <taxon>rosids</taxon>
        <taxon>malvids</taxon>
        <taxon>Malvales</taxon>
        <taxon>Malvaceae</taxon>
        <taxon>Malvoideae</taxon>
        <taxon>Gossypium</taxon>
    </lineage>
</organism>
<accession>A0A7J9FNU7</accession>
<dbReference type="AlphaFoldDB" id="A0A7J9FNU7"/>
<sequence length="34" mass="3975">MGKYSVWHQVLKLFTVLVSITMGFELLSNLHLLR</sequence>
<evidence type="ECO:0000313" key="2">
    <source>
        <dbReference type="EMBL" id="MBA0786634.1"/>
    </source>
</evidence>
<dbReference type="Proteomes" id="UP000593568">
    <property type="component" value="Unassembled WGS sequence"/>
</dbReference>
<comment type="caution">
    <text evidence="2">The sequence shown here is derived from an EMBL/GenBank/DDBJ whole genome shotgun (WGS) entry which is preliminary data.</text>
</comment>